<dbReference type="Proteomes" id="UP000828048">
    <property type="component" value="Chromosome 5"/>
</dbReference>
<evidence type="ECO:0000313" key="2">
    <source>
        <dbReference type="Proteomes" id="UP000828048"/>
    </source>
</evidence>
<evidence type="ECO:0000313" key="1">
    <source>
        <dbReference type="EMBL" id="KAH7847403.1"/>
    </source>
</evidence>
<keyword evidence="2" id="KW-1185">Reference proteome</keyword>
<gene>
    <name evidence="1" type="ORF">Vadar_025686</name>
</gene>
<sequence>MDFSSWLFGDKDGNGSSSGQFPVGSITQLLEQGVYPETNDAANLEYGQPNVNMGSNFNNLCVNQGSSSWVEPTFNNPHENHGYCSRGGEDNNRNTDPVSSTLVPSPNNPHLNQEYGGWGCHESYMVAGTSSWVPPPSVPQPYEGYGTWGGATEFTWGNSGSSSSTPISSQQPPTFSSTNWDIEEDDMFEDCEEEGMIEDLVTVAMLKEVEKNLHPKKRPFHTSPLTGKAYMEDLKTAHPRRFFREFRMRQTTFKKIVWELENFYGWDRSREDSVTCFESFAMFIWWLKGYNNPKIQERFQHSGETVSRQLHKILECMVKFVDDKIKPTRRQDDTHPYLDAREMYKPFKGKCIGAIDGTHVMCKCSEEYQKTFFSRKGYTTQNIIVACDFDLTFVFASAGYDGSLHDYTIFRRTACNGNCPFPRPEEGKFYLVDAGYPNMKGYLAPFKGYRYHQADFRRGKRRITCEQEYFNRAHSSLRSIIERTFGIWKARWGMLKNMPNVSLEDQVSMVLASMAIHNYIRRDGEGDVLFSRNESEPNYVFEDIADLYPGMLDDDEDANPQPQDEDSDFYMAKERHDIMKALRKNRKR</sequence>
<proteinExistence type="predicted"/>
<accession>A0ACB7Y1N4</accession>
<dbReference type="EMBL" id="CM037155">
    <property type="protein sequence ID" value="KAH7847403.1"/>
    <property type="molecule type" value="Genomic_DNA"/>
</dbReference>
<comment type="caution">
    <text evidence="1">The sequence shown here is derived from an EMBL/GenBank/DDBJ whole genome shotgun (WGS) entry which is preliminary data.</text>
</comment>
<reference evidence="1 2" key="1">
    <citation type="journal article" date="2021" name="Hortic Res">
        <title>High-quality reference genome and annotation aids understanding of berry development for evergreen blueberry (Vaccinium darrowii).</title>
        <authorList>
            <person name="Yu J."/>
            <person name="Hulse-Kemp A.M."/>
            <person name="Babiker E."/>
            <person name="Staton M."/>
        </authorList>
    </citation>
    <scope>NUCLEOTIDE SEQUENCE [LARGE SCALE GENOMIC DNA]</scope>
    <source>
        <strain evidence="2">cv. NJ 8807/NJ 8810</strain>
        <tissue evidence="1">Young leaf</tissue>
    </source>
</reference>
<name>A0ACB7Y1N4_9ERIC</name>
<organism evidence="1 2">
    <name type="scientific">Vaccinium darrowii</name>
    <dbReference type="NCBI Taxonomy" id="229202"/>
    <lineage>
        <taxon>Eukaryota</taxon>
        <taxon>Viridiplantae</taxon>
        <taxon>Streptophyta</taxon>
        <taxon>Embryophyta</taxon>
        <taxon>Tracheophyta</taxon>
        <taxon>Spermatophyta</taxon>
        <taxon>Magnoliopsida</taxon>
        <taxon>eudicotyledons</taxon>
        <taxon>Gunneridae</taxon>
        <taxon>Pentapetalae</taxon>
        <taxon>asterids</taxon>
        <taxon>Ericales</taxon>
        <taxon>Ericaceae</taxon>
        <taxon>Vaccinioideae</taxon>
        <taxon>Vaccinieae</taxon>
        <taxon>Vaccinium</taxon>
    </lineage>
</organism>
<protein>
    <submittedName>
        <fullName evidence="1">Uncharacterized protein</fullName>
    </submittedName>
</protein>